<feature type="region of interest" description="Disordered" evidence="1">
    <location>
        <begin position="269"/>
        <end position="313"/>
    </location>
</feature>
<dbReference type="SUPFAM" id="SSF54236">
    <property type="entry name" value="Ubiquitin-like"/>
    <property type="match status" value="1"/>
</dbReference>
<gene>
    <name evidence="4" type="ORF">BD626DRAFT_559868</name>
</gene>
<evidence type="ECO:0000259" key="2">
    <source>
        <dbReference type="PROSITE" id="PS50053"/>
    </source>
</evidence>
<dbReference type="Pfam" id="PF08325">
    <property type="entry name" value="WLM"/>
    <property type="match status" value="1"/>
</dbReference>
<dbReference type="OrthoDB" id="49605at2759"/>
<dbReference type="PROSITE" id="PS50053">
    <property type="entry name" value="UBIQUITIN_2"/>
    <property type="match status" value="1"/>
</dbReference>
<feature type="domain" description="Ubiquitin-like" evidence="2">
    <location>
        <begin position="3"/>
        <end position="75"/>
    </location>
</feature>
<dbReference type="InterPro" id="IPR000626">
    <property type="entry name" value="Ubiquitin-like_dom"/>
</dbReference>
<dbReference type="Gene3D" id="3.10.20.90">
    <property type="entry name" value="Phosphatidylinositol 3-kinase Catalytic Subunit, Chain A, domain 1"/>
    <property type="match status" value="1"/>
</dbReference>
<feature type="compositionally biased region" description="Polar residues" evidence="1">
    <location>
        <begin position="272"/>
        <end position="282"/>
    </location>
</feature>
<evidence type="ECO:0000313" key="5">
    <source>
        <dbReference type="Proteomes" id="UP000320762"/>
    </source>
</evidence>
<name>A0A550C1P7_9AGAR</name>
<sequence length="313" mass="34402">MDASITLHISHRGTLHTLSLPPDSTWHSLQTHLEELTRVPPSNQKFLGKGLKKRISPDDTLGAAGVKDGVKIQMLGPTPEELGGMKAAEDEKARRDRIMRERALKQPVAVRNTGSSSSASLNYRFHAIAPLPHLPRPDAARALLQRLADDPAIRHIMQRHQFAVGLLTELAPHEHPNLLGLNVNAGQEIKLRIRTDRYDGFRLYADIRRVLCHELTHNVHGDHDNDFKELNSQLNREVTQFESARAGGAHRLGGAGDLLRRSQAYVLGGKTGSVTPLPNESPSKGGEDAAGTVSRLRKEEEELERSCGTTGSS</sequence>
<dbReference type="InterPro" id="IPR013536">
    <property type="entry name" value="WLM_dom"/>
</dbReference>
<dbReference type="PANTHER" id="PTHR47795:SF1">
    <property type="entry name" value="DNA-DEPENDENT METALLOPROTEASE WSS1 HOMOLOG 2"/>
    <property type="match status" value="1"/>
</dbReference>
<protein>
    <submittedName>
        <fullName evidence="4">WLM domain-containing protein</fullName>
    </submittedName>
</protein>
<dbReference type="Proteomes" id="UP000320762">
    <property type="component" value="Unassembled WGS sequence"/>
</dbReference>
<dbReference type="GO" id="GO:0070628">
    <property type="term" value="F:proteasome binding"/>
    <property type="evidence" value="ECO:0007669"/>
    <property type="project" value="TreeGrafter"/>
</dbReference>
<feature type="domain" description="WLM" evidence="3">
    <location>
        <begin position="116"/>
        <end position="291"/>
    </location>
</feature>
<dbReference type="EMBL" id="VDMD01000033">
    <property type="protein sequence ID" value="TRM58731.1"/>
    <property type="molecule type" value="Genomic_DNA"/>
</dbReference>
<comment type="caution">
    <text evidence="4">The sequence shown here is derived from an EMBL/GenBank/DDBJ whole genome shotgun (WGS) entry which is preliminary data.</text>
</comment>
<evidence type="ECO:0000259" key="3">
    <source>
        <dbReference type="PROSITE" id="PS51397"/>
    </source>
</evidence>
<dbReference type="AlphaFoldDB" id="A0A550C1P7"/>
<dbReference type="Pfam" id="PF00240">
    <property type="entry name" value="ubiquitin"/>
    <property type="match status" value="1"/>
</dbReference>
<dbReference type="PANTHER" id="PTHR47795">
    <property type="entry name" value="UBIQUITIN AND WLM DOMAIN-CONTAINING METALLOPROTEASE SPCC1442.07C"/>
    <property type="match status" value="1"/>
</dbReference>
<evidence type="ECO:0000256" key="1">
    <source>
        <dbReference type="SAM" id="MobiDB-lite"/>
    </source>
</evidence>
<dbReference type="InterPro" id="IPR029071">
    <property type="entry name" value="Ubiquitin-like_domsf"/>
</dbReference>
<accession>A0A550C1P7</accession>
<organism evidence="4 5">
    <name type="scientific">Schizophyllum amplum</name>
    <dbReference type="NCBI Taxonomy" id="97359"/>
    <lineage>
        <taxon>Eukaryota</taxon>
        <taxon>Fungi</taxon>
        <taxon>Dikarya</taxon>
        <taxon>Basidiomycota</taxon>
        <taxon>Agaricomycotina</taxon>
        <taxon>Agaricomycetes</taxon>
        <taxon>Agaricomycetidae</taxon>
        <taxon>Agaricales</taxon>
        <taxon>Schizophyllaceae</taxon>
        <taxon>Schizophyllum</taxon>
    </lineage>
</organism>
<keyword evidence="5" id="KW-1185">Reference proteome</keyword>
<dbReference type="STRING" id="97359.A0A550C1P7"/>
<dbReference type="PROSITE" id="PS51397">
    <property type="entry name" value="WLM"/>
    <property type="match status" value="1"/>
</dbReference>
<reference evidence="4 5" key="1">
    <citation type="journal article" date="2019" name="New Phytol.">
        <title>Comparative genomics reveals unique wood-decay strategies and fruiting body development in the Schizophyllaceae.</title>
        <authorList>
            <person name="Almasi E."/>
            <person name="Sahu N."/>
            <person name="Krizsan K."/>
            <person name="Balint B."/>
            <person name="Kovacs G.M."/>
            <person name="Kiss B."/>
            <person name="Cseklye J."/>
            <person name="Drula E."/>
            <person name="Henrissat B."/>
            <person name="Nagy I."/>
            <person name="Chovatia M."/>
            <person name="Adam C."/>
            <person name="LaButti K."/>
            <person name="Lipzen A."/>
            <person name="Riley R."/>
            <person name="Grigoriev I.V."/>
            <person name="Nagy L.G."/>
        </authorList>
    </citation>
    <scope>NUCLEOTIDE SEQUENCE [LARGE SCALE GENOMIC DNA]</scope>
    <source>
        <strain evidence="4 5">NL-1724</strain>
    </source>
</reference>
<evidence type="ECO:0000313" key="4">
    <source>
        <dbReference type="EMBL" id="TRM58731.1"/>
    </source>
</evidence>
<proteinExistence type="predicted"/>
<dbReference type="SMART" id="SM00213">
    <property type="entry name" value="UBQ"/>
    <property type="match status" value="1"/>
</dbReference>